<evidence type="ECO:0000256" key="13">
    <source>
        <dbReference type="SAM" id="MobiDB-lite"/>
    </source>
</evidence>
<evidence type="ECO:0000259" key="14">
    <source>
        <dbReference type="Pfam" id="PF01529"/>
    </source>
</evidence>
<organism evidence="15 16">
    <name type="scientific">Saitozyma podzolica</name>
    <dbReference type="NCBI Taxonomy" id="1890683"/>
    <lineage>
        <taxon>Eukaryota</taxon>
        <taxon>Fungi</taxon>
        <taxon>Dikarya</taxon>
        <taxon>Basidiomycota</taxon>
        <taxon>Agaricomycotina</taxon>
        <taxon>Tremellomycetes</taxon>
        <taxon>Tremellales</taxon>
        <taxon>Trimorphomycetaceae</taxon>
        <taxon>Saitozyma</taxon>
    </lineage>
</organism>
<dbReference type="Pfam" id="PF01529">
    <property type="entry name" value="DHHC"/>
    <property type="match status" value="1"/>
</dbReference>
<dbReference type="PANTHER" id="PTHR24161:SF85">
    <property type="entry name" value="PALMITOYLTRANSFERASE HIP14"/>
    <property type="match status" value="1"/>
</dbReference>
<dbReference type="InterPro" id="IPR001594">
    <property type="entry name" value="Palmitoyltrfase_DHHC"/>
</dbReference>
<keyword evidence="9" id="KW-0449">Lipoprotein</keyword>
<keyword evidence="12" id="KW-0012">Acyltransferase</keyword>
<evidence type="ECO:0000256" key="6">
    <source>
        <dbReference type="ARBA" id="ARBA00023043"/>
    </source>
</evidence>
<feature type="domain" description="Palmitoyltransferase DHHC" evidence="14">
    <location>
        <begin position="446"/>
        <end position="583"/>
    </location>
</feature>
<comment type="subcellular location">
    <subcellularLocation>
        <location evidence="1">Membrane</location>
        <topology evidence="1">Multi-pass membrane protein</topology>
    </subcellularLocation>
</comment>
<feature type="repeat" description="ANK" evidence="11">
    <location>
        <begin position="197"/>
        <end position="229"/>
    </location>
</feature>
<evidence type="ECO:0000256" key="3">
    <source>
        <dbReference type="ARBA" id="ARBA00022692"/>
    </source>
</evidence>
<dbReference type="Pfam" id="PF12796">
    <property type="entry name" value="Ank_2"/>
    <property type="match status" value="2"/>
</dbReference>
<proteinExistence type="inferred from homology"/>
<dbReference type="SMART" id="SM00248">
    <property type="entry name" value="ANK"/>
    <property type="match status" value="5"/>
</dbReference>
<dbReference type="Proteomes" id="UP000279259">
    <property type="component" value="Unassembled WGS sequence"/>
</dbReference>
<protein>
    <recommendedName>
        <fullName evidence="12">Palmitoyltransferase</fullName>
        <ecNumber evidence="12">2.3.1.225</ecNumber>
    </recommendedName>
</protein>
<evidence type="ECO:0000256" key="4">
    <source>
        <dbReference type="ARBA" id="ARBA00022737"/>
    </source>
</evidence>
<reference evidence="15 16" key="1">
    <citation type="submission" date="2018-11" db="EMBL/GenBank/DDBJ databases">
        <title>Genome sequence of Saitozyma podzolica DSM 27192.</title>
        <authorList>
            <person name="Aliyu H."/>
            <person name="Gorte O."/>
            <person name="Ochsenreither K."/>
        </authorList>
    </citation>
    <scope>NUCLEOTIDE SEQUENCE [LARGE SCALE GENOMIC DNA]</scope>
    <source>
        <strain evidence="15 16">DSM 27192</strain>
    </source>
</reference>
<accession>A0A427YEK6</accession>
<dbReference type="STRING" id="1890683.A0A427YEK6"/>
<evidence type="ECO:0000256" key="9">
    <source>
        <dbReference type="ARBA" id="ARBA00023288"/>
    </source>
</evidence>
<feature type="transmembrane region" description="Helical" evidence="12">
    <location>
        <begin position="394"/>
        <end position="412"/>
    </location>
</feature>
<evidence type="ECO:0000256" key="8">
    <source>
        <dbReference type="ARBA" id="ARBA00023139"/>
    </source>
</evidence>
<comment type="similarity">
    <text evidence="2">Belongs to the DHHC palmitoyltransferase family. AKR/ZDHHC17 subfamily.</text>
</comment>
<keyword evidence="3 12" id="KW-0812">Transmembrane</keyword>
<keyword evidence="7 12" id="KW-0472">Membrane</keyword>
<evidence type="ECO:0000313" key="15">
    <source>
        <dbReference type="EMBL" id="RSH89506.1"/>
    </source>
</evidence>
<dbReference type="EMBL" id="RSCD01000013">
    <property type="protein sequence ID" value="RSH89506.1"/>
    <property type="molecule type" value="Genomic_DNA"/>
</dbReference>
<evidence type="ECO:0000256" key="5">
    <source>
        <dbReference type="ARBA" id="ARBA00022989"/>
    </source>
</evidence>
<feature type="repeat" description="ANK" evidence="11">
    <location>
        <begin position="230"/>
        <end position="262"/>
    </location>
</feature>
<evidence type="ECO:0000256" key="10">
    <source>
        <dbReference type="ARBA" id="ARBA00048048"/>
    </source>
</evidence>
<feature type="repeat" description="ANK" evidence="11">
    <location>
        <begin position="131"/>
        <end position="163"/>
    </location>
</feature>
<gene>
    <name evidence="15" type="primary">AKR1</name>
    <name evidence="15" type="ORF">EHS25_002056</name>
</gene>
<dbReference type="PROSITE" id="PS50088">
    <property type="entry name" value="ANK_REPEAT"/>
    <property type="match status" value="4"/>
</dbReference>
<dbReference type="InterPro" id="IPR036770">
    <property type="entry name" value="Ankyrin_rpt-contain_sf"/>
</dbReference>
<keyword evidence="4" id="KW-0677">Repeat</keyword>
<feature type="transmembrane region" description="Helical" evidence="12">
    <location>
        <begin position="305"/>
        <end position="327"/>
    </location>
</feature>
<evidence type="ECO:0000256" key="1">
    <source>
        <dbReference type="ARBA" id="ARBA00004141"/>
    </source>
</evidence>
<dbReference type="PROSITE" id="PS50297">
    <property type="entry name" value="ANK_REP_REGION"/>
    <property type="match status" value="4"/>
</dbReference>
<dbReference type="Gene3D" id="1.25.40.20">
    <property type="entry name" value="Ankyrin repeat-containing domain"/>
    <property type="match status" value="3"/>
</dbReference>
<feature type="region of interest" description="Disordered" evidence="13">
    <location>
        <begin position="1"/>
        <end position="66"/>
    </location>
</feature>
<feature type="transmembrane region" description="Helical" evidence="12">
    <location>
        <begin position="364"/>
        <end position="382"/>
    </location>
</feature>
<keyword evidence="6 11" id="KW-0040">ANK repeat</keyword>
<evidence type="ECO:0000256" key="11">
    <source>
        <dbReference type="PROSITE-ProRule" id="PRU00023"/>
    </source>
</evidence>
<feature type="compositionally biased region" description="Pro residues" evidence="13">
    <location>
        <begin position="1"/>
        <end position="11"/>
    </location>
</feature>
<comment type="domain">
    <text evidence="12">The DHHC domain is required for palmitoyltransferase activity.</text>
</comment>
<comment type="catalytic activity">
    <reaction evidence="10 12">
        <text>L-cysteinyl-[protein] + hexadecanoyl-CoA = S-hexadecanoyl-L-cysteinyl-[protein] + CoA</text>
        <dbReference type="Rhea" id="RHEA:36683"/>
        <dbReference type="Rhea" id="RHEA-COMP:10131"/>
        <dbReference type="Rhea" id="RHEA-COMP:11032"/>
        <dbReference type="ChEBI" id="CHEBI:29950"/>
        <dbReference type="ChEBI" id="CHEBI:57287"/>
        <dbReference type="ChEBI" id="CHEBI:57379"/>
        <dbReference type="ChEBI" id="CHEBI:74151"/>
        <dbReference type="EC" id="2.3.1.225"/>
    </reaction>
</comment>
<evidence type="ECO:0000313" key="16">
    <source>
        <dbReference type="Proteomes" id="UP000279259"/>
    </source>
</evidence>
<dbReference type="GO" id="GO:0016020">
    <property type="term" value="C:membrane"/>
    <property type="evidence" value="ECO:0007669"/>
    <property type="project" value="UniProtKB-SubCell"/>
</dbReference>
<sequence length="771" mass="83250">MAVPASPPTKDSPPVDNPSDTSDTSDTSTSESSTPRDPLQADGALPSSADFGTESIREPPPPLSKSIHALCQRGDVAALLALFQSDPSINLSERDSQDVTPLHWASINAHVGTCRWLLDNGADVDAIGGELKATPLQWAARNGHLYVVHLLLSRGADPNISDAQGFNTLHLITHSSAVMPLLYMLHQPLAIDEKDSDGHTALMWAAYQGDAISVDLLLRHGASVATADNAGMTPLHWAAVKGSKACIKHIVAAGADLEAKEEQRKTPKDMAEELKGLAPFNKGLEEAGFSSLGAKRLGKLSERNTTIALFTLPTVVLFAIFNTFAYLPAYTSWPLAFAEFWAMQIIVLKYLLAHHPEDDRVASSPYFASIIIGSLFWVFWTWATKLLRGTPGHAWASLGFAVAFAGCCWNFYRAIVTDPGFVSKPLNDSEVKMSLEELVDAGRLNGTNFCIACMAKKPLRSKHCRTCHRCVARFDHHCPWIWNCVGHRNHRAFLLFVIFLIIGVLVFDHLTVQYILENAPEFEPIPSPGLTLCDISSTLCRATSFDSFLVAVAGWATLQLTWTSILAVSHLWQVSRQMTTFEVSNLGRYGFMGGRGGASLREQSGALKQAAAIGAGIGPAGASEEASGGAAGAAGLSVGPEGTAIRPTGGPHLPTHAHGRGHVHSHSPQGKIRHFCGAAAKVVTGPLMKILGLDRFTKGQALGGMRRAGMDHNPFDMGIVKDFWIGDEEVDYTRIYDLPPEGWRAYRRKLAMTKPSGTNSKGYEPVSGEEV</sequence>
<dbReference type="EC" id="2.3.1.225" evidence="12"/>
<evidence type="ECO:0000256" key="12">
    <source>
        <dbReference type="RuleBase" id="RU079119"/>
    </source>
</evidence>
<keyword evidence="12 15" id="KW-0808">Transferase</keyword>
<dbReference type="SUPFAM" id="SSF48403">
    <property type="entry name" value="Ankyrin repeat"/>
    <property type="match status" value="1"/>
</dbReference>
<keyword evidence="8" id="KW-0564">Palmitate</keyword>
<feature type="transmembrane region" description="Helical" evidence="12">
    <location>
        <begin position="492"/>
        <end position="516"/>
    </location>
</feature>
<dbReference type="GO" id="GO:0019706">
    <property type="term" value="F:protein-cysteine S-palmitoyltransferase activity"/>
    <property type="evidence" value="ECO:0007669"/>
    <property type="project" value="UniProtKB-EC"/>
</dbReference>
<name>A0A427YEK6_9TREE</name>
<feature type="compositionally biased region" description="Low complexity" evidence="13">
    <location>
        <begin position="12"/>
        <end position="38"/>
    </location>
</feature>
<dbReference type="PROSITE" id="PS50216">
    <property type="entry name" value="DHHC"/>
    <property type="match status" value="1"/>
</dbReference>
<dbReference type="PANTHER" id="PTHR24161">
    <property type="entry name" value="ANK_REP_REGION DOMAIN-CONTAINING PROTEIN-RELATED"/>
    <property type="match status" value="1"/>
</dbReference>
<evidence type="ECO:0000256" key="2">
    <source>
        <dbReference type="ARBA" id="ARBA00010104"/>
    </source>
</evidence>
<feature type="repeat" description="ANK" evidence="11">
    <location>
        <begin position="97"/>
        <end position="129"/>
    </location>
</feature>
<comment type="caution">
    <text evidence="15">The sequence shown here is derived from an EMBL/GenBank/DDBJ whole genome shotgun (WGS) entry which is preliminary data.</text>
</comment>
<evidence type="ECO:0000256" key="7">
    <source>
        <dbReference type="ARBA" id="ARBA00023136"/>
    </source>
</evidence>
<dbReference type="AlphaFoldDB" id="A0A427YEK6"/>
<dbReference type="OrthoDB" id="6781668at2759"/>
<keyword evidence="5 12" id="KW-1133">Transmembrane helix</keyword>
<dbReference type="InterPro" id="IPR002110">
    <property type="entry name" value="Ankyrin_rpt"/>
</dbReference>
<keyword evidence="16" id="KW-1185">Reference proteome</keyword>
<feature type="transmembrane region" description="Helical" evidence="12">
    <location>
        <begin position="333"/>
        <end position="352"/>
    </location>
</feature>